<evidence type="ECO:0000256" key="1">
    <source>
        <dbReference type="SAM" id="MobiDB-lite"/>
    </source>
</evidence>
<dbReference type="SMART" id="SM00014">
    <property type="entry name" value="acidPPc"/>
    <property type="match status" value="1"/>
</dbReference>
<keyword evidence="2" id="KW-0472">Membrane</keyword>
<evidence type="ECO:0000313" key="5">
    <source>
        <dbReference type="Proteomes" id="UP001332931"/>
    </source>
</evidence>
<evidence type="ECO:0000256" key="2">
    <source>
        <dbReference type="SAM" id="Phobius"/>
    </source>
</evidence>
<feature type="compositionally biased region" description="Basic and acidic residues" evidence="1">
    <location>
        <begin position="244"/>
        <end position="258"/>
    </location>
</feature>
<gene>
    <name evidence="4" type="ORF">VXJ25_05915</name>
</gene>
<dbReference type="Proteomes" id="UP001332931">
    <property type="component" value="Unassembled WGS sequence"/>
</dbReference>
<feature type="transmembrane region" description="Helical" evidence="2">
    <location>
        <begin position="106"/>
        <end position="126"/>
    </location>
</feature>
<comment type="caution">
    <text evidence="4">The sequence shown here is derived from an EMBL/GenBank/DDBJ whole genome shotgun (WGS) entry which is preliminary data.</text>
</comment>
<evidence type="ECO:0000313" key="4">
    <source>
        <dbReference type="EMBL" id="MEE6147524.1"/>
    </source>
</evidence>
<keyword evidence="5" id="KW-1185">Reference proteome</keyword>
<feature type="transmembrane region" description="Helical" evidence="2">
    <location>
        <begin position="20"/>
        <end position="44"/>
    </location>
</feature>
<evidence type="ECO:0000259" key="3">
    <source>
        <dbReference type="SMART" id="SM00014"/>
    </source>
</evidence>
<dbReference type="PANTHER" id="PTHR14969:SF13">
    <property type="entry name" value="AT30094P"/>
    <property type="match status" value="1"/>
</dbReference>
<feature type="transmembrane region" description="Helical" evidence="2">
    <location>
        <begin position="146"/>
        <end position="164"/>
    </location>
</feature>
<dbReference type="EMBL" id="JAZGJQ010000005">
    <property type="protein sequence ID" value="MEE6147524.1"/>
    <property type="molecule type" value="Genomic_DNA"/>
</dbReference>
<dbReference type="CDD" id="cd03392">
    <property type="entry name" value="PAP2_like_2"/>
    <property type="match status" value="1"/>
</dbReference>
<dbReference type="PROSITE" id="PS51257">
    <property type="entry name" value="PROKAR_LIPOPROTEIN"/>
    <property type="match status" value="1"/>
</dbReference>
<reference evidence="4 5" key="1">
    <citation type="submission" date="2024-01" db="EMBL/GenBank/DDBJ databases">
        <title>Description of Olsenella sp. nov., isolated from pig feces.</title>
        <authorList>
            <person name="Chang Y.-H."/>
        </authorList>
    </citation>
    <scope>NUCLEOTIDE SEQUENCE [LARGE SCALE GENOMIC DNA]</scope>
    <source>
        <strain evidence="4 5">YH-ols2223</strain>
    </source>
</reference>
<organism evidence="4 5">
    <name type="scientific">Olsenella absiana</name>
    <dbReference type="NCBI Taxonomy" id="3115222"/>
    <lineage>
        <taxon>Bacteria</taxon>
        <taxon>Bacillati</taxon>
        <taxon>Actinomycetota</taxon>
        <taxon>Coriobacteriia</taxon>
        <taxon>Coriobacteriales</taxon>
        <taxon>Atopobiaceae</taxon>
        <taxon>Olsenella</taxon>
    </lineage>
</organism>
<keyword evidence="2" id="KW-0812">Transmembrane</keyword>
<dbReference type="InterPro" id="IPR000326">
    <property type="entry name" value="PAP2/HPO"/>
</dbReference>
<keyword evidence="2" id="KW-1133">Transmembrane helix</keyword>
<dbReference type="PANTHER" id="PTHR14969">
    <property type="entry name" value="SPHINGOSINE-1-PHOSPHATE PHOSPHOHYDROLASE"/>
    <property type="match status" value="1"/>
</dbReference>
<proteinExistence type="predicted"/>
<feature type="domain" description="Phosphatidic acid phosphatase type 2/haloperoxidase" evidence="3">
    <location>
        <begin position="104"/>
        <end position="217"/>
    </location>
</feature>
<feature type="region of interest" description="Disordered" evidence="1">
    <location>
        <begin position="230"/>
        <end position="258"/>
    </location>
</feature>
<accession>A0ABU7RAS7</accession>
<name>A0ABU7RAS7_9ACTN</name>
<dbReference type="Gene3D" id="1.20.144.10">
    <property type="entry name" value="Phosphatidic acid phosphatase type 2/haloperoxidase"/>
    <property type="match status" value="1"/>
</dbReference>
<feature type="transmembrane region" description="Helical" evidence="2">
    <location>
        <begin position="82"/>
        <end position="99"/>
    </location>
</feature>
<protein>
    <submittedName>
        <fullName evidence="4">Phosphatase PAP2 family protein</fullName>
    </submittedName>
</protein>
<dbReference type="InterPro" id="IPR036938">
    <property type="entry name" value="PAP2/HPO_sf"/>
</dbReference>
<sequence>MADDKDDRSRAHGGRPWGDLHPTLSASWHYVLAACALVAFWVVLEHLDSAGLARFDSAVYTELVFRVRRPALTAVMEQLSNLATPAVLLTVLLAIAAFAPGRRPGLAAAINLAGALALNVILKQVVQRPRPDGFRLVPASGYSFPSGHSMVSMAFFGLCIWMVWHHERDRRLRWAWCVLFALIIAGVGASRVYLGVHYASDVLAGFCVSLAWLSVYTRLVCPLLLREPASEGDPDQVRRRRGDRHGDREAEGRRDGGR</sequence>
<dbReference type="RefSeq" id="WP_330958292.1">
    <property type="nucleotide sequence ID" value="NZ_JAZGJQ010000005.1"/>
</dbReference>
<dbReference type="SUPFAM" id="SSF48317">
    <property type="entry name" value="Acid phosphatase/Vanadium-dependent haloperoxidase"/>
    <property type="match status" value="1"/>
</dbReference>
<dbReference type="Pfam" id="PF01569">
    <property type="entry name" value="PAP2"/>
    <property type="match status" value="1"/>
</dbReference>
<feature type="transmembrane region" description="Helical" evidence="2">
    <location>
        <begin position="176"/>
        <end position="196"/>
    </location>
</feature>